<proteinExistence type="predicted"/>
<evidence type="ECO:0000256" key="5">
    <source>
        <dbReference type="SAM" id="Phobius"/>
    </source>
</evidence>
<accession>A0A0N8GGY9</accession>
<dbReference type="Proteomes" id="UP000050398">
    <property type="component" value="Unassembled WGS sequence"/>
</dbReference>
<dbReference type="Gene3D" id="1.20.120.1630">
    <property type="match status" value="1"/>
</dbReference>
<dbReference type="InterPro" id="IPR052527">
    <property type="entry name" value="Metal_cation-efflux_comp"/>
</dbReference>
<gene>
    <name evidence="6" type="ORF">AM506_10255</name>
</gene>
<dbReference type="eggNOG" id="COG1755">
    <property type="taxonomic scope" value="Bacteria"/>
</dbReference>
<feature type="transmembrane region" description="Helical" evidence="5">
    <location>
        <begin position="44"/>
        <end position="64"/>
    </location>
</feature>
<dbReference type="GO" id="GO:0004671">
    <property type="term" value="F:protein C-terminal S-isoprenylcysteine carboxyl O-methyltransferase activity"/>
    <property type="evidence" value="ECO:0007669"/>
    <property type="project" value="InterPro"/>
</dbReference>
<sequence length="188" mass="22072">MLYFVLFFSVLMIQRLVELYIARSNEKWMKERGAKEYGQSHYKLMVIIHIAFFISLLIEGGIFHSGVNHYWPLLLGGFILTQLGRIWSIASLGKYWNTKIIVLPEAQVVAKGPYKYLKHPNYLIVTLEFLIVPILFQAYWTLIIFALLNQFILSIRIPLEEHALKEETEYGKVHLNTKGWIPLFKKEK</sequence>
<reference evidence="6 7" key="1">
    <citation type="submission" date="2015-08" db="EMBL/GenBank/DDBJ databases">
        <title>Draft Genome Sequence of Bacillus vietnamensis UCD-SED5.</title>
        <authorList>
            <person name="Lee R.D."/>
            <person name="Jospin G."/>
            <person name="Lang J.M."/>
            <person name="Coil D.A."/>
            <person name="Eisen J.A."/>
        </authorList>
    </citation>
    <scope>NUCLEOTIDE SEQUENCE [LARGE SCALE GENOMIC DNA]</scope>
    <source>
        <strain evidence="6 7">UCD-SED5</strain>
    </source>
</reference>
<evidence type="ECO:0000256" key="1">
    <source>
        <dbReference type="ARBA" id="ARBA00004141"/>
    </source>
</evidence>
<dbReference type="PANTHER" id="PTHR43847">
    <property type="entry name" value="BLL3993 PROTEIN"/>
    <property type="match status" value="1"/>
</dbReference>
<comment type="caution">
    <text evidence="6">The sequence shown here is derived from an EMBL/GenBank/DDBJ whole genome shotgun (WGS) entry which is preliminary data.</text>
</comment>
<keyword evidence="4 5" id="KW-0472">Membrane</keyword>
<dbReference type="InterPro" id="IPR007269">
    <property type="entry name" value="ICMT_MeTrfase"/>
</dbReference>
<keyword evidence="3 5" id="KW-1133">Transmembrane helix</keyword>
<comment type="subcellular location">
    <subcellularLocation>
        <location evidence="1">Membrane</location>
        <topology evidence="1">Multi-pass membrane protein</topology>
    </subcellularLocation>
</comment>
<dbReference type="PATRIC" id="fig|218284.4.peg.3724"/>
<feature type="transmembrane region" description="Helical" evidence="5">
    <location>
        <begin position="6"/>
        <end position="23"/>
    </location>
</feature>
<dbReference type="GO" id="GO:0016020">
    <property type="term" value="C:membrane"/>
    <property type="evidence" value="ECO:0007669"/>
    <property type="project" value="UniProtKB-SubCell"/>
</dbReference>
<evidence type="ECO:0000256" key="4">
    <source>
        <dbReference type="ARBA" id="ARBA00023136"/>
    </source>
</evidence>
<dbReference type="AlphaFoldDB" id="A0A0N8GGY9"/>
<dbReference type="PANTHER" id="PTHR43847:SF1">
    <property type="entry name" value="BLL3993 PROTEIN"/>
    <property type="match status" value="1"/>
</dbReference>
<evidence type="ECO:0000256" key="3">
    <source>
        <dbReference type="ARBA" id="ARBA00022989"/>
    </source>
</evidence>
<dbReference type="Pfam" id="PF04140">
    <property type="entry name" value="ICMT"/>
    <property type="match status" value="1"/>
</dbReference>
<organism evidence="6 7">
    <name type="scientific">Rossellomorea vietnamensis</name>
    <dbReference type="NCBI Taxonomy" id="218284"/>
    <lineage>
        <taxon>Bacteria</taxon>
        <taxon>Bacillati</taxon>
        <taxon>Bacillota</taxon>
        <taxon>Bacilli</taxon>
        <taxon>Bacillales</taxon>
        <taxon>Bacillaceae</taxon>
        <taxon>Rossellomorea</taxon>
    </lineage>
</organism>
<protein>
    <recommendedName>
        <fullName evidence="8">Isoprenylcysteine carboxyl methyltransferase</fullName>
    </recommendedName>
</protein>
<feature type="transmembrane region" description="Helical" evidence="5">
    <location>
        <begin position="122"/>
        <end position="148"/>
    </location>
</feature>
<dbReference type="EMBL" id="LIXZ01000006">
    <property type="protein sequence ID" value="KPL59826.1"/>
    <property type="molecule type" value="Genomic_DNA"/>
</dbReference>
<evidence type="ECO:0000313" key="6">
    <source>
        <dbReference type="EMBL" id="KPL59826.1"/>
    </source>
</evidence>
<evidence type="ECO:0000313" key="7">
    <source>
        <dbReference type="Proteomes" id="UP000050398"/>
    </source>
</evidence>
<feature type="transmembrane region" description="Helical" evidence="5">
    <location>
        <begin position="70"/>
        <end position="90"/>
    </location>
</feature>
<dbReference type="OrthoDB" id="7203053at2"/>
<evidence type="ECO:0008006" key="8">
    <source>
        <dbReference type="Google" id="ProtNLM"/>
    </source>
</evidence>
<keyword evidence="2 5" id="KW-0812">Transmembrane</keyword>
<evidence type="ECO:0000256" key="2">
    <source>
        <dbReference type="ARBA" id="ARBA00022692"/>
    </source>
</evidence>
<name>A0A0N8GGY9_9BACI</name>